<name>A0ABP4WU57_9MICC</name>
<reference evidence="3" key="1">
    <citation type="journal article" date="2019" name="Int. J. Syst. Evol. Microbiol.">
        <title>The Global Catalogue of Microorganisms (GCM) 10K type strain sequencing project: providing services to taxonomists for standard genome sequencing and annotation.</title>
        <authorList>
            <consortium name="The Broad Institute Genomics Platform"/>
            <consortium name="The Broad Institute Genome Sequencing Center for Infectious Disease"/>
            <person name="Wu L."/>
            <person name="Ma J."/>
        </authorList>
    </citation>
    <scope>NUCLEOTIDE SEQUENCE [LARGE SCALE GENOMIC DNA]</scope>
    <source>
        <strain evidence="3">JCM 14735</strain>
    </source>
</reference>
<dbReference type="InterPro" id="IPR001638">
    <property type="entry name" value="Solute-binding_3/MltF_N"/>
</dbReference>
<feature type="domain" description="Solute-binding protein family 3/N-terminal" evidence="1">
    <location>
        <begin position="43"/>
        <end position="155"/>
    </location>
</feature>
<evidence type="ECO:0000259" key="1">
    <source>
        <dbReference type="Pfam" id="PF00497"/>
    </source>
</evidence>
<dbReference type="PROSITE" id="PS51257">
    <property type="entry name" value="PROKAR_LIPOPROTEIN"/>
    <property type="match status" value="1"/>
</dbReference>
<dbReference type="Gene3D" id="3.40.190.10">
    <property type="entry name" value="Periplasmic binding protein-like II"/>
    <property type="match status" value="1"/>
</dbReference>
<evidence type="ECO:0000313" key="3">
    <source>
        <dbReference type="Proteomes" id="UP001501204"/>
    </source>
</evidence>
<dbReference type="Pfam" id="PF00497">
    <property type="entry name" value="SBP_bac_3"/>
    <property type="match status" value="1"/>
</dbReference>
<protein>
    <submittedName>
        <fullName evidence="2">Transporter substrate-binding domain-containing protein</fullName>
    </submittedName>
</protein>
<proteinExistence type="predicted"/>
<accession>A0ABP4WU57</accession>
<organism evidence="2 3">
    <name type="scientific">Kocuria aegyptia</name>
    <dbReference type="NCBI Taxonomy" id="330943"/>
    <lineage>
        <taxon>Bacteria</taxon>
        <taxon>Bacillati</taxon>
        <taxon>Actinomycetota</taxon>
        <taxon>Actinomycetes</taxon>
        <taxon>Micrococcales</taxon>
        <taxon>Micrococcaceae</taxon>
        <taxon>Kocuria</taxon>
    </lineage>
</organism>
<dbReference type="Proteomes" id="UP001501204">
    <property type="component" value="Unassembled WGS sequence"/>
</dbReference>
<dbReference type="RefSeq" id="WP_344122200.1">
    <property type="nucleotide sequence ID" value="NZ_BAAAOA010000020.1"/>
</dbReference>
<comment type="caution">
    <text evidence="2">The sequence shown here is derived from an EMBL/GenBank/DDBJ whole genome shotgun (WGS) entry which is preliminary data.</text>
</comment>
<gene>
    <name evidence="2" type="ORF">GCM10009767_20600</name>
</gene>
<dbReference type="SUPFAM" id="SSF53850">
    <property type="entry name" value="Periplasmic binding protein-like II"/>
    <property type="match status" value="1"/>
</dbReference>
<evidence type="ECO:0000313" key="2">
    <source>
        <dbReference type="EMBL" id="GAA1761438.1"/>
    </source>
</evidence>
<sequence>MSLVIRKLIIGLGVVVVLVATGCAASYPTDPHGTLERVTGSVLRVGISHHEPFVSVAGPAPSGREVELVEQYAATLSAEVEWTADGEEELVDQLEHGRLDMMIGGLTDKTPWQQKVGLTRPYTQATDEFGQTEKRVMAVRRGENAFLLDLDEFLQARGGQS</sequence>
<dbReference type="EMBL" id="BAAAOA010000020">
    <property type="protein sequence ID" value="GAA1761438.1"/>
    <property type="molecule type" value="Genomic_DNA"/>
</dbReference>
<keyword evidence="3" id="KW-1185">Reference proteome</keyword>